<dbReference type="EMBL" id="QJUP01000015">
    <property type="protein sequence ID" value="TBU95746.1"/>
    <property type="molecule type" value="Genomic_DNA"/>
</dbReference>
<proteinExistence type="predicted"/>
<dbReference type="OrthoDB" id="6912619at2"/>
<dbReference type="InterPro" id="IPR039366">
    <property type="entry name" value="Pilotin"/>
</dbReference>
<sequence>MPLRPIALLGLTLLLTACAGKPPVPEAPAPVPELVEESASELLHQLSGSLLGVPKGADVELALLEVHPRNRPDKLLSSVQLKGRGDALPFILKFNPENFPSDQRVELRGRVTQSGRLIMRLPPKTIHSDDSRALGPLHLVPAP</sequence>
<name>A0A4Q9R5E0_9GAMM</name>
<dbReference type="PROSITE" id="PS51257">
    <property type="entry name" value="PROKAR_LIPOPROTEIN"/>
    <property type="match status" value="1"/>
</dbReference>
<evidence type="ECO:0000313" key="3">
    <source>
        <dbReference type="Proteomes" id="UP000292639"/>
    </source>
</evidence>
<comment type="caution">
    <text evidence="2">The sequence shown here is derived from an EMBL/GenBank/DDBJ whole genome shotgun (WGS) entry which is preliminary data.</text>
</comment>
<dbReference type="Proteomes" id="UP000292639">
    <property type="component" value="Unassembled WGS sequence"/>
</dbReference>
<keyword evidence="1" id="KW-0732">Signal</keyword>
<evidence type="ECO:0008006" key="4">
    <source>
        <dbReference type="Google" id="ProtNLM"/>
    </source>
</evidence>
<evidence type="ECO:0000313" key="2">
    <source>
        <dbReference type="EMBL" id="TBU95746.1"/>
    </source>
</evidence>
<dbReference type="RefSeq" id="WP_131184326.1">
    <property type="nucleotide sequence ID" value="NZ_QJUO01000012.1"/>
</dbReference>
<protein>
    <recommendedName>
        <fullName evidence="4">Lipoprotein</fullName>
    </recommendedName>
</protein>
<keyword evidence="3" id="KW-1185">Reference proteome</keyword>
<feature type="signal peptide" evidence="1">
    <location>
        <begin position="1"/>
        <end position="19"/>
    </location>
</feature>
<organism evidence="2 3">
    <name type="scientific">Stutzerimonas kirkiae</name>
    <dbReference type="NCBI Taxonomy" id="2211392"/>
    <lineage>
        <taxon>Bacteria</taxon>
        <taxon>Pseudomonadati</taxon>
        <taxon>Pseudomonadota</taxon>
        <taxon>Gammaproteobacteria</taxon>
        <taxon>Pseudomonadales</taxon>
        <taxon>Pseudomonadaceae</taxon>
        <taxon>Stutzerimonas</taxon>
    </lineage>
</organism>
<evidence type="ECO:0000256" key="1">
    <source>
        <dbReference type="SAM" id="SignalP"/>
    </source>
</evidence>
<feature type="chain" id="PRO_5020491968" description="Lipoprotein" evidence="1">
    <location>
        <begin position="20"/>
        <end position="143"/>
    </location>
</feature>
<accession>A0A4Q9R5E0</accession>
<dbReference type="AlphaFoldDB" id="A0A4Q9R5E0"/>
<reference evidence="2 3" key="1">
    <citation type="submission" date="2018-06" db="EMBL/GenBank/DDBJ databases">
        <title>Three novel Pseudomonas species isolated from symptomatic oak.</title>
        <authorList>
            <person name="Bueno-Gonzalez V."/>
            <person name="Brady C."/>
        </authorList>
    </citation>
    <scope>NUCLEOTIDE SEQUENCE [LARGE SCALE GENOMIC DNA]</scope>
    <source>
        <strain evidence="2 3">P17C</strain>
    </source>
</reference>
<dbReference type="Pfam" id="PF09619">
    <property type="entry name" value="YscW"/>
    <property type="match status" value="1"/>
</dbReference>
<gene>
    <name evidence="2" type="ORF">DNJ96_11755</name>
</gene>